<evidence type="ECO:0000313" key="2">
    <source>
        <dbReference type="Proteomes" id="UP000826195"/>
    </source>
</evidence>
<dbReference type="EMBL" id="JAHXZJ010001119">
    <property type="protein sequence ID" value="KAH0555378.1"/>
    <property type="molecule type" value="Genomic_DNA"/>
</dbReference>
<organism evidence="1 2">
    <name type="scientific">Cotesia glomerata</name>
    <name type="common">Lepidopteran parasitic wasp</name>
    <name type="synonym">Apanteles glomeratus</name>
    <dbReference type="NCBI Taxonomy" id="32391"/>
    <lineage>
        <taxon>Eukaryota</taxon>
        <taxon>Metazoa</taxon>
        <taxon>Ecdysozoa</taxon>
        <taxon>Arthropoda</taxon>
        <taxon>Hexapoda</taxon>
        <taxon>Insecta</taxon>
        <taxon>Pterygota</taxon>
        <taxon>Neoptera</taxon>
        <taxon>Endopterygota</taxon>
        <taxon>Hymenoptera</taxon>
        <taxon>Apocrita</taxon>
        <taxon>Ichneumonoidea</taxon>
        <taxon>Braconidae</taxon>
        <taxon>Microgastrinae</taxon>
        <taxon>Cotesia</taxon>
    </lineage>
</organism>
<evidence type="ECO:0000313" key="1">
    <source>
        <dbReference type="EMBL" id="KAH0555378.1"/>
    </source>
</evidence>
<proteinExistence type="predicted"/>
<keyword evidence="2" id="KW-1185">Reference proteome</keyword>
<dbReference type="Proteomes" id="UP000826195">
    <property type="component" value="Unassembled WGS sequence"/>
</dbReference>
<sequence length="119" mass="13779">MALPNLNVDLIISPVEWEIELSNFVLMDVMKLALQRQFILTGNLNGAKITIADVSAESVMILEKTVWFKVDRDSSTFPYIISREELFSSGFQEQLVQQHQQCQQRQQQQQQKKPQPIED</sequence>
<dbReference type="AlphaFoldDB" id="A0AAV7IMY7"/>
<protein>
    <submittedName>
        <fullName evidence="1">Uncharacterized protein</fullName>
    </submittedName>
</protein>
<gene>
    <name evidence="1" type="ORF">KQX54_018287</name>
</gene>
<reference evidence="1 2" key="1">
    <citation type="journal article" date="2021" name="J. Hered.">
        <title>A chromosome-level genome assembly of the parasitoid wasp, Cotesia glomerata (Hymenoptera: Braconidae).</title>
        <authorList>
            <person name="Pinto B.J."/>
            <person name="Weis J.J."/>
            <person name="Gamble T."/>
            <person name="Ode P.J."/>
            <person name="Paul R."/>
            <person name="Zaspel J.M."/>
        </authorList>
    </citation>
    <scope>NUCLEOTIDE SEQUENCE [LARGE SCALE GENOMIC DNA]</scope>
    <source>
        <strain evidence="1">CgM1</strain>
    </source>
</reference>
<accession>A0AAV7IMY7</accession>
<name>A0AAV7IMY7_COTGL</name>
<comment type="caution">
    <text evidence="1">The sequence shown here is derived from an EMBL/GenBank/DDBJ whole genome shotgun (WGS) entry which is preliminary data.</text>
</comment>